<evidence type="ECO:0000256" key="6">
    <source>
        <dbReference type="ARBA" id="ARBA00022989"/>
    </source>
</evidence>
<evidence type="ECO:0000256" key="9">
    <source>
        <dbReference type="ARBA" id="ARBA00023033"/>
    </source>
</evidence>
<dbReference type="GO" id="GO:0016114">
    <property type="term" value="P:terpenoid biosynthetic process"/>
    <property type="evidence" value="ECO:0007669"/>
    <property type="project" value="UniProtKB-ARBA"/>
</dbReference>
<feature type="transmembrane region" description="Helical" evidence="13">
    <location>
        <begin position="7"/>
        <end position="28"/>
    </location>
</feature>
<keyword evidence="9 12" id="KW-0503">Monooxygenase</keyword>
<comment type="subcellular location">
    <subcellularLocation>
        <location evidence="1">Membrane</location>
        <topology evidence="1">Single-pass membrane protein</topology>
    </subcellularLocation>
</comment>
<feature type="binding site" description="axial binding residue" evidence="11">
    <location>
        <position position="454"/>
    </location>
    <ligand>
        <name>heme</name>
        <dbReference type="ChEBI" id="CHEBI:30413"/>
    </ligand>
    <ligandPart>
        <name>Fe</name>
        <dbReference type="ChEBI" id="CHEBI:18248"/>
    </ligandPart>
</feature>
<keyword evidence="6 13" id="KW-1133">Transmembrane helix</keyword>
<dbReference type="PROSITE" id="PS00086">
    <property type="entry name" value="CYTOCHROME_P450"/>
    <property type="match status" value="1"/>
</dbReference>
<evidence type="ECO:0000256" key="13">
    <source>
        <dbReference type="SAM" id="Phobius"/>
    </source>
</evidence>
<dbReference type="GO" id="GO:0016020">
    <property type="term" value="C:membrane"/>
    <property type="evidence" value="ECO:0007669"/>
    <property type="project" value="UniProtKB-SubCell"/>
</dbReference>
<evidence type="ECO:0000256" key="10">
    <source>
        <dbReference type="ARBA" id="ARBA00023136"/>
    </source>
</evidence>
<keyword evidence="7 12" id="KW-0560">Oxidoreductase</keyword>
<comment type="cofactor">
    <cofactor evidence="11">
        <name>heme</name>
        <dbReference type="ChEBI" id="CHEBI:30413"/>
    </cofactor>
</comment>
<comment type="similarity">
    <text evidence="2 12">Belongs to the cytochrome P450 family.</text>
</comment>
<evidence type="ECO:0000256" key="3">
    <source>
        <dbReference type="ARBA" id="ARBA00022617"/>
    </source>
</evidence>
<evidence type="ECO:0000256" key="7">
    <source>
        <dbReference type="ARBA" id="ARBA00023002"/>
    </source>
</evidence>
<evidence type="ECO:0000256" key="5">
    <source>
        <dbReference type="ARBA" id="ARBA00022723"/>
    </source>
</evidence>
<dbReference type="PANTHER" id="PTHR24282:SF270">
    <property type="entry name" value="CYTOCHROME P450 CYP749A22-LIKE"/>
    <property type="match status" value="1"/>
</dbReference>
<organism evidence="14">
    <name type="scientific">Salvia miltiorrhiza</name>
    <name type="common">Chinese sage</name>
    <dbReference type="NCBI Taxonomy" id="226208"/>
    <lineage>
        <taxon>Eukaryota</taxon>
        <taxon>Viridiplantae</taxon>
        <taxon>Streptophyta</taxon>
        <taxon>Embryophyta</taxon>
        <taxon>Tracheophyta</taxon>
        <taxon>Spermatophyta</taxon>
        <taxon>Magnoliopsida</taxon>
        <taxon>eudicotyledons</taxon>
        <taxon>Gunneridae</taxon>
        <taxon>Pentapetalae</taxon>
        <taxon>asterids</taxon>
        <taxon>lamiids</taxon>
        <taxon>Lamiales</taxon>
        <taxon>Lamiaceae</taxon>
        <taxon>Nepetoideae</taxon>
        <taxon>Mentheae</taxon>
        <taxon>Salviinae</taxon>
        <taxon>Salvia</taxon>
        <taxon>Salvia incertae sedis</taxon>
    </lineage>
</organism>
<reference evidence="14" key="1">
    <citation type="journal article" date="2014" name="PLoS ONE">
        <title>Computational identification and systematic classification of novel Cytochrome P450 genes in Salvia miltiorrhiza.</title>
        <authorList>
            <person name="Chen H."/>
            <person name="Wu B."/>
            <person name="Nelson D.R."/>
            <person name="Wu K."/>
            <person name="Liu C."/>
        </authorList>
    </citation>
    <scope>NUCLEOTIDE SEQUENCE</scope>
</reference>
<dbReference type="Pfam" id="PF00067">
    <property type="entry name" value="p450"/>
    <property type="match status" value="1"/>
</dbReference>
<dbReference type="InterPro" id="IPR036396">
    <property type="entry name" value="Cyt_P450_sf"/>
</dbReference>
<dbReference type="PANTHER" id="PTHR24282">
    <property type="entry name" value="CYTOCHROME P450 FAMILY MEMBER"/>
    <property type="match status" value="1"/>
</dbReference>
<dbReference type="GO" id="GO:0005506">
    <property type="term" value="F:iron ion binding"/>
    <property type="evidence" value="ECO:0007669"/>
    <property type="project" value="InterPro"/>
</dbReference>
<evidence type="ECO:0000256" key="4">
    <source>
        <dbReference type="ARBA" id="ARBA00022692"/>
    </source>
</evidence>
<dbReference type="SUPFAM" id="SSF48264">
    <property type="entry name" value="Cytochrome P450"/>
    <property type="match status" value="1"/>
</dbReference>
<evidence type="ECO:0000256" key="8">
    <source>
        <dbReference type="ARBA" id="ARBA00023004"/>
    </source>
</evidence>
<keyword evidence="10 13" id="KW-0472">Membrane</keyword>
<dbReference type="PRINTS" id="PR00385">
    <property type="entry name" value="P450"/>
</dbReference>
<evidence type="ECO:0000256" key="1">
    <source>
        <dbReference type="ARBA" id="ARBA00004167"/>
    </source>
</evidence>
<dbReference type="InterPro" id="IPR050665">
    <property type="entry name" value="Cytochrome_P450_Monooxygen"/>
</dbReference>
<evidence type="ECO:0000313" key="14">
    <source>
        <dbReference type="EMBL" id="AJD25260.1"/>
    </source>
</evidence>
<keyword evidence="4 13" id="KW-0812">Transmembrane</keyword>
<dbReference type="AlphaFoldDB" id="A0A0B4VT03"/>
<protein>
    <submittedName>
        <fullName evidence="14">Cytochrome P450 CYP749A38</fullName>
    </submittedName>
</protein>
<dbReference type="InterPro" id="IPR017972">
    <property type="entry name" value="Cyt_P450_CS"/>
</dbReference>
<keyword evidence="8 11" id="KW-0408">Iron</keyword>
<dbReference type="GO" id="GO:0020037">
    <property type="term" value="F:heme binding"/>
    <property type="evidence" value="ECO:0007669"/>
    <property type="project" value="InterPro"/>
</dbReference>
<keyword evidence="3 11" id="KW-0349">Heme</keyword>
<evidence type="ECO:0000256" key="11">
    <source>
        <dbReference type="PIRSR" id="PIRSR602401-1"/>
    </source>
</evidence>
<keyword evidence="5 11" id="KW-0479">Metal-binding</keyword>
<evidence type="ECO:0000256" key="2">
    <source>
        <dbReference type="ARBA" id="ARBA00010617"/>
    </source>
</evidence>
<dbReference type="PRINTS" id="PR00463">
    <property type="entry name" value="EP450I"/>
</dbReference>
<dbReference type="InterPro" id="IPR002401">
    <property type="entry name" value="Cyt_P450_E_grp-I"/>
</dbReference>
<sequence length="508" mass="58366">MITIIQIMLHLITFTLIRFIYKAIWIPFHVQRMMKAQGITGPSYRIVHGTTKESTILREEALKGPMELSHDIFPKIQPQFYQWMKLYGKNFLTWAGPQPHVVITEPEIAKEILTNKEGIFLKPKSRGNVKKLLGDGLVMAEGAKWFKLRKLANHAFYAESLKEMIPSMIASVETMLQKWRQYQGREMDVCEELKVMSSEVIARTAFGSSYLEGKNIFDMLTKLGFLLFKNIDKIRPFGMIWKTRDDVESDEIEQSLRDTAMSIVRKREERVVAGEAEDYGTDFLGALLKAHHDSDKKSRISIDDVIDECKVFFLAGHETTSSLLSWTIFLLAIHTDWQEKARQEVLELFGDQNPTAEGLPRLKTASMIMNETLRLYSPVASLVRRGTRRVRIGRYEFPAKMEFHIPTLALHRNQEIWGKDVHLFKPERFAEGVATATRNNPMAFLPFGYGPRTCVGLNFATNEAKIALSMILQRYSFTLSKNYAHFPINIITTRPQCGVQIILQPLQQ</sequence>
<dbReference type="InterPro" id="IPR001128">
    <property type="entry name" value="Cyt_P450"/>
</dbReference>
<name>A0A0B4VT03_SALMI</name>
<dbReference type="GO" id="GO:0016712">
    <property type="term" value="F:oxidoreductase activity, acting on paired donors, with incorporation or reduction of molecular oxygen, reduced flavin or flavoprotein as one donor, and incorporation of one atom of oxygen"/>
    <property type="evidence" value="ECO:0007669"/>
    <property type="project" value="UniProtKB-ARBA"/>
</dbReference>
<accession>A0A0B4VT03</accession>
<evidence type="ECO:0000256" key="12">
    <source>
        <dbReference type="RuleBase" id="RU000461"/>
    </source>
</evidence>
<dbReference type="EMBL" id="KP337766">
    <property type="protein sequence ID" value="AJD25260.1"/>
    <property type="molecule type" value="mRNA"/>
</dbReference>
<dbReference type="Gene3D" id="1.10.630.10">
    <property type="entry name" value="Cytochrome P450"/>
    <property type="match status" value="1"/>
</dbReference>
<proteinExistence type="evidence at transcript level"/>